<dbReference type="OrthoDB" id="653515at2"/>
<accession>A0A3B7N8Y7</accession>
<sequence length="234" mass="26891">MKSQIYQFVSYFTIIMSFVPAVIVMLKKLWQATPFQYFAIYWFINGLVNTMFVIEGLPKKFIEVTSVIYNSLDIPMMVGIIYLSAFSIALKKFIRIGLVVFILFELFCLIQGGFKYAALKYVLGVGLLFLMTIIIWQISLYLQQVVHVTREKALLLIHGALLFQYGTYIVVYIFDYFIVDVADGIDKFLIYYISTIISISIGSSGLLLKGLQKLPSTTAIRRSFWAESQERPVR</sequence>
<keyword evidence="1" id="KW-1133">Transmembrane helix</keyword>
<proteinExistence type="predicted"/>
<feature type="transmembrane region" description="Helical" evidence="1">
    <location>
        <begin position="118"/>
        <end position="142"/>
    </location>
</feature>
<dbReference type="AlphaFoldDB" id="A0A3B7N8Y7"/>
<dbReference type="RefSeq" id="WP_119054163.1">
    <property type="nucleotide sequence ID" value="NZ_CP032157.1"/>
</dbReference>
<gene>
    <name evidence="2" type="ORF">D3H65_31745</name>
</gene>
<dbReference type="Proteomes" id="UP000263900">
    <property type="component" value="Chromosome"/>
</dbReference>
<evidence type="ECO:0000256" key="1">
    <source>
        <dbReference type="SAM" id="Phobius"/>
    </source>
</evidence>
<dbReference type="KEGG" id="pseg:D3H65_31745"/>
<keyword evidence="1" id="KW-0812">Transmembrane</keyword>
<keyword evidence="1" id="KW-0472">Membrane</keyword>
<evidence type="ECO:0000313" key="2">
    <source>
        <dbReference type="EMBL" id="AXY78291.1"/>
    </source>
</evidence>
<feature type="transmembrane region" description="Helical" evidence="1">
    <location>
        <begin position="154"/>
        <end position="177"/>
    </location>
</feature>
<dbReference type="EMBL" id="CP032157">
    <property type="protein sequence ID" value="AXY78291.1"/>
    <property type="molecule type" value="Genomic_DNA"/>
</dbReference>
<evidence type="ECO:0000313" key="3">
    <source>
        <dbReference type="Proteomes" id="UP000263900"/>
    </source>
</evidence>
<feature type="transmembrane region" description="Helical" evidence="1">
    <location>
        <begin position="66"/>
        <end position="86"/>
    </location>
</feature>
<feature type="transmembrane region" description="Helical" evidence="1">
    <location>
        <begin position="93"/>
        <end position="112"/>
    </location>
</feature>
<feature type="transmembrane region" description="Helical" evidence="1">
    <location>
        <begin position="38"/>
        <end position="54"/>
    </location>
</feature>
<feature type="transmembrane region" description="Helical" evidence="1">
    <location>
        <begin position="189"/>
        <end position="208"/>
    </location>
</feature>
<reference evidence="2 3" key="1">
    <citation type="submission" date="2018-09" db="EMBL/GenBank/DDBJ databases">
        <title>Genome sequencing of strain 6GH32-13.</title>
        <authorList>
            <person name="Weon H.-Y."/>
            <person name="Heo J."/>
            <person name="Kwon S.-W."/>
        </authorList>
    </citation>
    <scope>NUCLEOTIDE SEQUENCE [LARGE SCALE GENOMIC DNA]</scope>
    <source>
        <strain evidence="2 3">5GH32-13</strain>
    </source>
</reference>
<name>A0A3B7N8Y7_9BACT</name>
<protein>
    <submittedName>
        <fullName evidence="2">Uncharacterized protein</fullName>
    </submittedName>
</protein>
<keyword evidence="3" id="KW-1185">Reference proteome</keyword>
<organism evidence="2 3">
    <name type="scientific">Paraflavitalea soli</name>
    <dbReference type="NCBI Taxonomy" id="2315862"/>
    <lineage>
        <taxon>Bacteria</taxon>
        <taxon>Pseudomonadati</taxon>
        <taxon>Bacteroidota</taxon>
        <taxon>Chitinophagia</taxon>
        <taxon>Chitinophagales</taxon>
        <taxon>Chitinophagaceae</taxon>
        <taxon>Paraflavitalea</taxon>
    </lineage>
</organism>
<feature type="transmembrane region" description="Helical" evidence="1">
    <location>
        <begin position="6"/>
        <end position="26"/>
    </location>
</feature>